<feature type="domain" description="GGDEF" evidence="2">
    <location>
        <begin position="404"/>
        <end position="537"/>
    </location>
</feature>
<dbReference type="InterPro" id="IPR003018">
    <property type="entry name" value="GAF"/>
</dbReference>
<dbReference type="CDD" id="cd01949">
    <property type="entry name" value="GGDEF"/>
    <property type="match status" value="1"/>
</dbReference>
<dbReference type="Pfam" id="PF00563">
    <property type="entry name" value="EAL"/>
    <property type="match status" value="1"/>
</dbReference>
<dbReference type="PANTHER" id="PTHR44757">
    <property type="entry name" value="DIGUANYLATE CYCLASE DGCP"/>
    <property type="match status" value="1"/>
</dbReference>
<sequence>MRGFVSGDHELYSGAPNPTLTTASNDTLTARDQIGTPVDGSVAIPQLPSPDADCIHVLATQQLTEFLAVVADRPDEAAAQHAAVECAVRALGADLAVLIVDRGVVAAVGIPVERIPAQALTEITDGRRTTFEADGRVYAVALAHLGGVTPGVLVLGREAIFSVEEVCLLRGMARVLELSLQARHLIEAERQQSAENDRLINSLQRRQRLFDELSSVQRAIARREPLRRILDQITSSAADLLDVEMSGLIVLDLDDPSRTSLFSSRGVPDEGVLRMQGVPVASLGVAGLAIMGDELVAVDDYANSPIAVPEIVRAKLKSVMAVPVHEDGVVVGALFVGSYQELRAWDPASQDVLRAFAEHVSLAITDARTLREMNHAFHDSLTGLANRSLFTTRLENAFATSRSGGVAALLVDLDRFKVVNDSLGHAIGDRLLAAVADRLRECLRTGDTAARLGGDEFAVLLPDVSGVEAAVPVARRIVAALRDPFDLDGREVFASCSVGVAYAETGTVDPQDLLVRADLAMFEAKKQGKDQCAVFEPAMRESFQKHLEMEADLRRAVLRHEFELRFQPIVRLRDQEISGLEALVRWQHPERGMIPPLEFIPLAEETGLIVPIGEWVLREACRQAARWNAQRTAETPLTVSVNLSAVQLERADLPMLVTSALEESGLPAKCLIIELTESLLVEHRPETLQRLHAIKALGVRLAIDDFGTGYSSLAYLRNFPVDIIKIDKSFVDDIGDMPAAAALTLGIIQLGQALQLSTVAEGIEHIEQLSELTGGNCELGQGYYFAEPLTTDAMDNLLFPNPPPVT</sequence>
<dbReference type="Gene3D" id="3.20.20.450">
    <property type="entry name" value="EAL domain"/>
    <property type="match status" value="1"/>
</dbReference>
<dbReference type="SMART" id="SM00065">
    <property type="entry name" value="GAF"/>
    <property type="match status" value="1"/>
</dbReference>
<evidence type="ECO:0000313" key="4">
    <source>
        <dbReference type="Proteomes" id="UP000624709"/>
    </source>
</evidence>
<dbReference type="InterPro" id="IPR052155">
    <property type="entry name" value="Biofilm_reg_signaling"/>
</dbReference>
<dbReference type="InterPro" id="IPR001633">
    <property type="entry name" value="EAL_dom"/>
</dbReference>
<dbReference type="SUPFAM" id="SSF141868">
    <property type="entry name" value="EAL domain-like"/>
    <property type="match status" value="1"/>
</dbReference>
<dbReference type="CDD" id="cd01948">
    <property type="entry name" value="EAL"/>
    <property type="match status" value="1"/>
</dbReference>
<accession>A0ABQ4BB74</accession>
<gene>
    <name evidence="3" type="ORF">Apa02nite_039350</name>
</gene>
<dbReference type="EMBL" id="BOMS01000052">
    <property type="protein sequence ID" value="GIE67827.1"/>
    <property type="molecule type" value="Genomic_DNA"/>
</dbReference>
<dbReference type="PROSITE" id="PS50883">
    <property type="entry name" value="EAL"/>
    <property type="match status" value="1"/>
</dbReference>
<dbReference type="SMART" id="SM00052">
    <property type="entry name" value="EAL"/>
    <property type="match status" value="1"/>
</dbReference>
<dbReference type="InterPro" id="IPR000160">
    <property type="entry name" value="GGDEF_dom"/>
</dbReference>
<reference evidence="3 4" key="1">
    <citation type="submission" date="2021-01" db="EMBL/GenBank/DDBJ databases">
        <title>Whole genome shotgun sequence of Actinoplanes palleronii NBRC 14916.</title>
        <authorList>
            <person name="Komaki H."/>
            <person name="Tamura T."/>
        </authorList>
    </citation>
    <scope>NUCLEOTIDE SEQUENCE [LARGE SCALE GENOMIC DNA]</scope>
    <source>
        <strain evidence="3 4">NBRC 14916</strain>
    </source>
</reference>
<keyword evidence="4" id="KW-1185">Reference proteome</keyword>
<name>A0ABQ4BB74_9ACTN</name>
<dbReference type="InterPro" id="IPR035919">
    <property type="entry name" value="EAL_sf"/>
</dbReference>
<dbReference type="Gene3D" id="3.30.70.270">
    <property type="match status" value="1"/>
</dbReference>
<dbReference type="PANTHER" id="PTHR44757:SF2">
    <property type="entry name" value="BIOFILM ARCHITECTURE MAINTENANCE PROTEIN MBAA"/>
    <property type="match status" value="1"/>
</dbReference>
<dbReference type="PROSITE" id="PS50887">
    <property type="entry name" value="GGDEF"/>
    <property type="match status" value="1"/>
</dbReference>
<evidence type="ECO:0000259" key="1">
    <source>
        <dbReference type="PROSITE" id="PS50883"/>
    </source>
</evidence>
<dbReference type="Proteomes" id="UP000624709">
    <property type="component" value="Unassembled WGS sequence"/>
</dbReference>
<dbReference type="InterPro" id="IPR029016">
    <property type="entry name" value="GAF-like_dom_sf"/>
</dbReference>
<dbReference type="SUPFAM" id="SSF55073">
    <property type="entry name" value="Nucleotide cyclase"/>
    <property type="match status" value="1"/>
</dbReference>
<comment type="caution">
    <text evidence="3">The sequence shown here is derived from an EMBL/GenBank/DDBJ whole genome shotgun (WGS) entry which is preliminary data.</text>
</comment>
<dbReference type="Pfam" id="PF13185">
    <property type="entry name" value="GAF_2"/>
    <property type="match status" value="1"/>
</dbReference>
<dbReference type="Gene3D" id="3.30.450.40">
    <property type="match status" value="1"/>
</dbReference>
<proteinExistence type="predicted"/>
<feature type="domain" description="EAL" evidence="1">
    <location>
        <begin position="546"/>
        <end position="802"/>
    </location>
</feature>
<protein>
    <submittedName>
        <fullName evidence="3">Uncharacterized protein</fullName>
    </submittedName>
</protein>
<dbReference type="InterPro" id="IPR029787">
    <property type="entry name" value="Nucleotide_cyclase"/>
</dbReference>
<evidence type="ECO:0000313" key="3">
    <source>
        <dbReference type="EMBL" id="GIE67827.1"/>
    </source>
</evidence>
<organism evidence="3 4">
    <name type="scientific">Actinoplanes palleronii</name>
    <dbReference type="NCBI Taxonomy" id="113570"/>
    <lineage>
        <taxon>Bacteria</taxon>
        <taxon>Bacillati</taxon>
        <taxon>Actinomycetota</taxon>
        <taxon>Actinomycetes</taxon>
        <taxon>Micromonosporales</taxon>
        <taxon>Micromonosporaceae</taxon>
        <taxon>Actinoplanes</taxon>
    </lineage>
</organism>
<dbReference type="SUPFAM" id="SSF55781">
    <property type="entry name" value="GAF domain-like"/>
    <property type="match status" value="1"/>
</dbReference>
<dbReference type="InterPro" id="IPR043128">
    <property type="entry name" value="Rev_trsase/Diguanyl_cyclase"/>
</dbReference>
<dbReference type="NCBIfam" id="TIGR00254">
    <property type="entry name" value="GGDEF"/>
    <property type="match status" value="1"/>
</dbReference>
<dbReference type="SMART" id="SM00267">
    <property type="entry name" value="GGDEF"/>
    <property type="match status" value="1"/>
</dbReference>
<dbReference type="Pfam" id="PF00990">
    <property type="entry name" value="GGDEF"/>
    <property type="match status" value="1"/>
</dbReference>
<evidence type="ECO:0000259" key="2">
    <source>
        <dbReference type="PROSITE" id="PS50887"/>
    </source>
</evidence>